<protein>
    <recommendedName>
        <fullName evidence="3">DUF222 domain-containing protein</fullName>
    </recommendedName>
</protein>
<name>A0ABN5ZQX1_9MYCO</name>
<sequence>MGRFDQHSAEQRRRAAISAATRVLQKCSAIDPTVLKPNDATVLAWAELIAEAGLEDDTDRLLEAVTCVYSTVHSDAFRLLPTHVITAARELRQEAAMREPTARLEARQDARDKALAAAEDADEQAAAADGMVPIRDVSPFIVACLHPPCSAPVGKPCTAPARGRERERALSYSRAHPNRIARAVAERALSSPQAHQAAEEAVRQEQMRALARYDEHNPRQVDVMDAAERANLYRLAGRLAERPEGEAP</sequence>
<accession>A0ABN5ZQX1</accession>
<evidence type="ECO:0000313" key="1">
    <source>
        <dbReference type="EMBL" id="BBY11001.1"/>
    </source>
</evidence>
<organism evidence="1 2">
    <name type="scientific">Mycobacterium marseillense</name>
    <dbReference type="NCBI Taxonomy" id="701042"/>
    <lineage>
        <taxon>Bacteria</taxon>
        <taxon>Bacillati</taxon>
        <taxon>Actinomycetota</taxon>
        <taxon>Actinomycetes</taxon>
        <taxon>Mycobacteriales</taxon>
        <taxon>Mycobacteriaceae</taxon>
        <taxon>Mycobacterium</taxon>
        <taxon>Mycobacterium avium complex (MAC)</taxon>
    </lineage>
</organism>
<evidence type="ECO:0008006" key="3">
    <source>
        <dbReference type="Google" id="ProtNLM"/>
    </source>
</evidence>
<dbReference type="Proteomes" id="UP000466831">
    <property type="component" value="Chromosome"/>
</dbReference>
<reference evidence="1 2" key="1">
    <citation type="journal article" date="2019" name="Emerg. Microbes Infect.">
        <title>Comprehensive subspecies identification of 175 nontuberculous mycobacteria species based on 7547 genomic profiles.</title>
        <authorList>
            <person name="Matsumoto Y."/>
            <person name="Kinjo T."/>
            <person name="Motooka D."/>
            <person name="Nabeya D."/>
            <person name="Jung N."/>
            <person name="Uechi K."/>
            <person name="Horii T."/>
            <person name="Iida T."/>
            <person name="Fujita J."/>
            <person name="Nakamura S."/>
        </authorList>
    </citation>
    <scope>NUCLEOTIDE SEQUENCE [LARGE SCALE GENOMIC DNA]</scope>
    <source>
        <strain evidence="1 2">JCM 17324</strain>
    </source>
</reference>
<proteinExistence type="predicted"/>
<gene>
    <name evidence="1" type="ORF">MMARJ_17410</name>
</gene>
<dbReference type="EMBL" id="AP022584">
    <property type="protein sequence ID" value="BBY11001.1"/>
    <property type="molecule type" value="Genomic_DNA"/>
</dbReference>
<keyword evidence="2" id="KW-1185">Reference proteome</keyword>
<evidence type="ECO:0000313" key="2">
    <source>
        <dbReference type="Proteomes" id="UP000466831"/>
    </source>
</evidence>